<name>A0A0J8B0C4_BETVV</name>
<proteinExistence type="predicted"/>
<dbReference type="AlphaFoldDB" id="A0A0J8B0C4"/>
<gene>
    <name evidence="1" type="ORF">BVRB_032340</name>
</gene>
<dbReference type="Gramene" id="KMS93353">
    <property type="protein sequence ID" value="KMS93353"/>
    <property type="gene ID" value="BVRB_032340"/>
</dbReference>
<dbReference type="Proteomes" id="UP000035740">
    <property type="component" value="Unassembled WGS sequence"/>
</dbReference>
<reference evidence="1 2" key="1">
    <citation type="journal article" date="2014" name="Nature">
        <title>The genome of the recently domesticated crop plant sugar beet (Beta vulgaris).</title>
        <authorList>
            <person name="Dohm J.C."/>
            <person name="Minoche A.E."/>
            <person name="Holtgrawe D."/>
            <person name="Capella-Gutierrez S."/>
            <person name="Zakrzewski F."/>
            <person name="Tafer H."/>
            <person name="Rupp O."/>
            <person name="Sorensen T.R."/>
            <person name="Stracke R."/>
            <person name="Reinhardt R."/>
            <person name="Goesmann A."/>
            <person name="Kraft T."/>
            <person name="Schulz B."/>
            <person name="Stadler P.F."/>
            <person name="Schmidt T."/>
            <person name="Gabaldon T."/>
            <person name="Lehrach H."/>
            <person name="Weisshaar B."/>
            <person name="Himmelbauer H."/>
        </authorList>
    </citation>
    <scope>NUCLEOTIDE SEQUENCE [LARGE SCALE GENOMIC DNA]</scope>
    <source>
        <tissue evidence="1">Taproot</tissue>
    </source>
</reference>
<sequence length="53" mass="6146">MTPAIRQEVLYKHVVQDIIIPIKHMEEGMELFHKEFCIYPILGKLFMGGLCAN</sequence>
<evidence type="ECO:0000313" key="2">
    <source>
        <dbReference type="Proteomes" id="UP000035740"/>
    </source>
</evidence>
<keyword evidence="2" id="KW-1185">Reference proteome</keyword>
<evidence type="ECO:0000313" key="1">
    <source>
        <dbReference type="EMBL" id="KMS93353.1"/>
    </source>
</evidence>
<protein>
    <submittedName>
        <fullName evidence="1">Uncharacterized protein</fullName>
    </submittedName>
</protein>
<organism evidence="1 2">
    <name type="scientific">Beta vulgaris subsp. vulgaris</name>
    <name type="common">Beet</name>
    <dbReference type="NCBI Taxonomy" id="3555"/>
    <lineage>
        <taxon>Eukaryota</taxon>
        <taxon>Viridiplantae</taxon>
        <taxon>Streptophyta</taxon>
        <taxon>Embryophyta</taxon>
        <taxon>Tracheophyta</taxon>
        <taxon>Spermatophyta</taxon>
        <taxon>Magnoliopsida</taxon>
        <taxon>eudicotyledons</taxon>
        <taxon>Gunneridae</taxon>
        <taxon>Pentapetalae</taxon>
        <taxon>Caryophyllales</taxon>
        <taxon>Chenopodiaceae</taxon>
        <taxon>Betoideae</taxon>
        <taxon>Beta</taxon>
    </lineage>
</organism>
<accession>A0A0J8B0C4</accession>
<dbReference type="EMBL" id="KQ103643">
    <property type="protein sequence ID" value="KMS93353.1"/>
    <property type="molecule type" value="Genomic_DNA"/>
</dbReference>